<dbReference type="Gene3D" id="3.40.190.170">
    <property type="entry name" value="Bacterial extracellular solute-binding protein, family 7"/>
    <property type="match status" value="1"/>
</dbReference>
<dbReference type="EMBL" id="CP046244">
    <property type="protein sequence ID" value="QGP93164.1"/>
    <property type="molecule type" value="Genomic_DNA"/>
</dbReference>
<evidence type="ECO:0000313" key="2">
    <source>
        <dbReference type="EMBL" id="QGP93164.1"/>
    </source>
</evidence>
<dbReference type="CDD" id="cd13603">
    <property type="entry name" value="PBP2_TRAP_Siap_TeaA_like"/>
    <property type="match status" value="1"/>
</dbReference>
<dbReference type="GO" id="GO:0055085">
    <property type="term" value="P:transmembrane transport"/>
    <property type="evidence" value="ECO:0007669"/>
    <property type="project" value="InterPro"/>
</dbReference>
<keyword evidence="3" id="KW-1185">Reference proteome</keyword>
<dbReference type="RefSeq" id="WP_156274402.1">
    <property type="nucleotide sequence ID" value="NZ_CP046244.1"/>
</dbReference>
<dbReference type="PANTHER" id="PTHR33376:SF5">
    <property type="entry name" value="EXTRACYTOPLASMIC SOLUTE RECEPTOR PROTEIN"/>
    <property type="match status" value="1"/>
</dbReference>
<dbReference type="PANTHER" id="PTHR33376">
    <property type="match status" value="1"/>
</dbReference>
<evidence type="ECO:0000256" key="1">
    <source>
        <dbReference type="ARBA" id="ARBA00022729"/>
    </source>
</evidence>
<protein>
    <submittedName>
        <fullName evidence="2">Bacterial extracellular solute-binding protein, family 7</fullName>
    </submittedName>
</protein>
<name>A0A6I5ZTB8_9FIRM</name>
<dbReference type="AlphaFoldDB" id="A0A6I5ZTB8"/>
<dbReference type="PROSITE" id="PS51257">
    <property type="entry name" value="PROKAR_LIPOPROTEIN"/>
    <property type="match status" value="1"/>
</dbReference>
<organism evidence="2 3">
    <name type="scientific">Neomoorella glycerini</name>
    <dbReference type="NCBI Taxonomy" id="55779"/>
    <lineage>
        <taxon>Bacteria</taxon>
        <taxon>Bacillati</taxon>
        <taxon>Bacillota</taxon>
        <taxon>Clostridia</taxon>
        <taxon>Neomoorellales</taxon>
        <taxon>Neomoorellaceae</taxon>
        <taxon>Neomoorella</taxon>
    </lineage>
</organism>
<sequence length="356" mass="40005">MKKISKYFVFVILLLTLLLIILTGCGGQNTGDKGAAGKEAAAKKAVIRFSHALPEHHWMAKQMQGWADLARQKANGTLEIQIYPSAQLYKDPDVWEAVMTGGIESGHSYIFYHTRYVPEAAAMITWFLWNSTQEAYDVGLKGPLRAKIDAEMEKKGVKTLAWLPWTIEDFCFVTTKQVKVPAEMKGMTVRATVPEDIAWYKKWGVNPSNISGSELYMALQRGVIQGASAVVATSVERKLYEVAPYAVLVPCYNQFSIIGINKGFFDKLAPAQQKALVDAAQEVEGKSVAVAMKNYEEIMKKAQEVGVKVYKPTPEEMKLWTEGKDEIRQQVFKDKPQVLEEIKKLEQQLAAYRQKK</sequence>
<proteinExistence type="predicted"/>
<dbReference type="OrthoDB" id="9815946at2"/>
<dbReference type="InterPro" id="IPR018389">
    <property type="entry name" value="DctP_fam"/>
</dbReference>
<reference evidence="2 3" key="1">
    <citation type="submission" date="2019-11" db="EMBL/GenBank/DDBJ databases">
        <title>Genome sequence of Moorella glycerini DSM11254.</title>
        <authorList>
            <person name="Poehlein A."/>
            <person name="Boeer T."/>
            <person name="Daniel R."/>
        </authorList>
    </citation>
    <scope>NUCLEOTIDE SEQUENCE [LARGE SCALE GENOMIC DNA]</scope>
    <source>
        <strain evidence="2 3">DSM 11254</strain>
    </source>
</reference>
<dbReference type="InterPro" id="IPR038404">
    <property type="entry name" value="TRAP_DctP_sf"/>
</dbReference>
<dbReference type="Pfam" id="PF03480">
    <property type="entry name" value="DctP"/>
    <property type="match status" value="1"/>
</dbReference>
<accession>A0A6I5ZTB8</accession>
<dbReference type="NCBIfam" id="NF037995">
    <property type="entry name" value="TRAP_S1"/>
    <property type="match status" value="1"/>
</dbReference>
<gene>
    <name evidence="2" type="ORF">MGLY_25640</name>
</gene>
<dbReference type="Proteomes" id="UP000425916">
    <property type="component" value="Chromosome"/>
</dbReference>
<keyword evidence="1" id="KW-0732">Signal</keyword>
<evidence type="ECO:0000313" key="3">
    <source>
        <dbReference type="Proteomes" id="UP000425916"/>
    </source>
</evidence>